<reference evidence="1 2" key="1">
    <citation type="submission" date="2019-03" db="EMBL/GenBank/DDBJ databases">
        <title>Genomic Encyclopedia of Type Strains, Phase IV (KMG-IV): sequencing the most valuable type-strain genomes for metagenomic binning, comparative biology and taxonomic classification.</title>
        <authorList>
            <person name="Goeker M."/>
        </authorList>
    </citation>
    <scope>NUCLEOTIDE SEQUENCE [LARGE SCALE GENOMIC DNA]</scope>
    <source>
        <strain evidence="1 2">DSM 28404</strain>
    </source>
</reference>
<protein>
    <submittedName>
        <fullName evidence="1">Uncharacterized protein</fullName>
    </submittedName>
</protein>
<dbReference type="EMBL" id="SLYB01000014">
    <property type="protein sequence ID" value="TCP94766.1"/>
    <property type="molecule type" value="Genomic_DNA"/>
</dbReference>
<organism evidence="1 2">
    <name type="scientific">Cricetibacter osteomyelitidis</name>
    <dbReference type="NCBI Taxonomy" id="1521931"/>
    <lineage>
        <taxon>Bacteria</taxon>
        <taxon>Pseudomonadati</taxon>
        <taxon>Pseudomonadota</taxon>
        <taxon>Gammaproteobacteria</taxon>
        <taxon>Pasteurellales</taxon>
        <taxon>Pasteurellaceae</taxon>
        <taxon>Cricetibacter</taxon>
    </lineage>
</organism>
<evidence type="ECO:0000313" key="2">
    <source>
        <dbReference type="Proteomes" id="UP000295763"/>
    </source>
</evidence>
<dbReference type="AlphaFoldDB" id="A0A4R2T108"/>
<proteinExistence type="predicted"/>
<keyword evidence="2" id="KW-1185">Reference proteome</keyword>
<sequence>MTKEYQKPEFKTVTFEKEDVITTSNGVVTPGPSGGGSYS</sequence>
<comment type="caution">
    <text evidence="1">The sequence shown here is derived from an EMBL/GenBank/DDBJ whole genome shotgun (WGS) entry which is preliminary data.</text>
</comment>
<accession>A0A4R2T108</accession>
<dbReference type="Proteomes" id="UP000295763">
    <property type="component" value="Unassembled WGS sequence"/>
</dbReference>
<name>A0A4R2T108_9PAST</name>
<gene>
    <name evidence="1" type="ORF">EDC44_1149</name>
</gene>
<evidence type="ECO:0000313" key="1">
    <source>
        <dbReference type="EMBL" id="TCP94766.1"/>
    </source>
</evidence>